<dbReference type="VEuPathDB" id="VectorBase:LLONM1_004022"/>
<dbReference type="AlphaFoldDB" id="Q5WPT7"/>
<evidence type="ECO:0000313" key="2">
    <source>
        <dbReference type="EMBL" id="AAS16908.1"/>
    </source>
</evidence>
<organism evidence="2">
    <name type="scientific">Lutzomyia longipalpis</name>
    <name type="common">Sand fly</name>
    <dbReference type="NCBI Taxonomy" id="7200"/>
    <lineage>
        <taxon>Eukaryota</taxon>
        <taxon>Metazoa</taxon>
        <taxon>Ecdysozoa</taxon>
        <taxon>Arthropoda</taxon>
        <taxon>Hexapoda</taxon>
        <taxon>Insecta</taxon>
        <taxon>Pterygota</taxon>
        <taxon>Neoptera</taxon>
        <taxon>Endopterygota</taxon>
        <taxon>Diptera</taxon>
        <taxon>Nematocera</taxon>
        <taxon>Psychodoidea</taxon>
        <taxon>Psychodidae</taxon>
        <taxon>Lutzomyia</taxon>
        <taxon>Lutzomyia</taxon>
    </lineage>
</organism>
<accession>Q5WPT7</accession>
<feature type="signal peptide" evidence="1">
    <location>
        <begin position="1"/>
        <end position="20"/>
    </location>
</feature>
<name>Q5WPT7_LUTLO</name>
<protein>
    <submittedName>
        <fullName evidence="2">37.2 kDa salivary protein</fullName>
    </submittedName>
</protein>
<evidence type="ECO:0000256" key="1">
    <source>
        <dbReference type="SAM" id="SignalP"/>
    </source>
</evidence>
<keyword evidence="1" id="KW-0732">Signal</keyword>
<sequence length="350" mass="39369">MTFLIILGAFLLVQIITASALGLPEQFKGLEDLPKKPLAETYYHEGLNDGKTDEMVDIFKSLSDEFKFSDENLDVGEEKNYKKRDITQNSVARNFLSNVKGIPSMPSLPSMPSMPSIPSLWSSQTQAAPNTALALPESDYSLLDMPNIVKNFLKETRDLYNDVGAFLKAITEALTNRSSSSQLLSSPMVSTNKTKEFIRNEIQKVRKVRNFVQETLQKIRDISAAIAKKVKSSECLSNLTDIKGLVSDGINCLKEKFNDGKRIILQLYNNLLKGLKIPNDLMVELKKCDTNQNNTLGRIICYFLTPLQLEKEQILLPVEFIKRILELTHYFSTMKEDLINCGITTIASIT</sequence>
<proteinExistence type="evidence at transcript level"/>
<feature type="chain" id="PRO_5004264366" evidence="1">
    <location>
        <begin position="21"/>
        <end position="350"/>
    </location>
</feature>
<dbReference type="EMBL" id="AY455908">
    <property type="protein sequence ID" value="AAS16908.1"/>
    <property type="molecule type" value="mRNA"/>
</dbReference>
<reference evidence="2" key="1">
    <citation type="journal article" date="2004" name="J. Exp. Biol.">
        <title>Identification of the most abundant secreted proteins from the salivary glands of the sand fly Lutzomyia longipalpis, vector of Leishmania chagasi.</title>
        <authorList>
            <person name="Valenzuela J.G."/>
            <person name="Garfield M."/>
            <person name="Rowton E.D."/>
            <person name="Pham V.M."/>
        </authorList>
    </citation>
    <scope>NUCLEOTIDE SEQUENCE</scope>
</reference>